<dbReference type="Pfam" id="PF13740">
    <property type="entry name" value="ACT_6"/>
    <property type="match status" value="1"/>
</dbReference>
<dbReference type="AlphaFoldDB" id="A0A516G9A5"/>
<feature type="domain" description="ACT" evidence="1">
    <location>
        <begin position="90"/>
        <end position="171"/>
    </location>
</feature>
<proteinExistence type="predicted"/>
<dbReference type="RefSeq" id="WP_143782788.1">
    <property type="nucleotide sequence ID" value="NZ_CP041616.1"/>
</dbReference>
<dbReference type="Pfam" id="PF01842">
    <property type="entry name" value="ACT"/>
    <property type="match status" value="1"/>
</dbReference>
<sequence>MRTLVVSVIADERPGLVAELASTVAEHGGNWLESQMGRLGSKFAGAVLIEAAEEQVEALTSALQGLSAIGVVDVSEAGDGAVEAGSEPVGLHVVGQDQPGIVREVTQALAQRGLSIQEFHTSTSDAPMTGDRLFEALAVVGLPEGTDLTDLRTALDEVSAGLSLDIQLDDGEASAWGEVPDPT</sequence>
<evidence type="ECO:0000313" key="2">
    <source>
        <dbReference type="EMBL" id="QDO88113.1"/>
    </source>
</evidence>
<dbReference type="KEGG" id="orz:FNH13_06915"/>
<dbReference type="PROSITE" id="PS51671">
    <property type="entry name" value="ACT"/>
    <property type="match status" value="2"/>
</dbReference>
<protein>
    <submittedName>
        <fullName evidence="2">ACT domain-containing protein</fullName>
    </submittedName>
</protein>
<feature type="domain" description="ACT" evidence="1">
    <location>
        <begin position="5"/>
        <end position="79"/>
    </location>
</feature>
<dbReference type="Gene3D" id="3.30.70.260">
    <property type="match status" value="2"/>
</dbReference>
<keyword evidence="3" id="KW-1185">Reference proteome</keyword>
<dbReference type="SUPFAM" id="SSF55021">
    <property type="entry name" value="ACT-like"/>
    <property type="match status" value="2"/>
</dbReference>
<accession>A0A516G9A5</accession>
<dbReference type="Proteomes" id="UP000315395">
    <property type="component" value="Chromosome"/>
</dbReference>
<dbReference type="OrthoDB" id="12860at2"/>
<evidence type="ECO:0000259" key="1">
    <source>
        <dbReference type="PROSITE" id="PS51671"/>
    </source>
</evidence>
<name>A0A516G9A5_9MICO</name>
<dbReference type="EMBL" id="CP041616">
    <property type="protein sequence ID" value="QDO88113.1"/>
    <property type="molecule type" value="Genomic_DNA"/>
</dbReference>
<dbReference type="PIRSF" id="PIRSF028103">
    <property type="entry name" value="GcvR"/>
    <property type="match status" value="1"/>
</dbReference>
<evidence type="ECO:0000313" key="3">
    <source>
        <dbReference type="Proteomes" id="UP000315395"/>
    </source>
</evidence>
<dbReference type="PANTHER" id="PTHR34875:SF6">
    <property type="entry name" value="UPF0237 PROTEIN MJ1558"/>
    <property type="match status" value="1"/>
</dbReference>
<dbReference type="InterPro" id="IPR045865">
    <property type="entry name" value="ACT-like_dom_sf"/>
</dbReference>
<dbReference type="InterPro" id="IPR002912">
    <property type="entry name" value="ACT_dom"/>
</dbReference>
<gene>
    <name evidence="2" type="ORF">FNH13_06915</name>
</gene>
<dbReference type="InterPro" id="IPR016867">
    <property type="entry name" value="GcvR"/>
</dbReference>
<reference evidence="2 3" key="1">
    <citation type="submission" date="2019-07" db="EMBL/GenBank/DDBJ databases">
        <title>complete genome sequencing of Ornithinimicrobium sp. H23M54.</title>
        <authorList>
            <person name="Bae J.-W."/>
            <person name="Lee S.-Y."/>
        </authorList>
    </citation>
    <scope>NUCLEOTIDE SEQUENCE [LARGE SCALE GENOMIC DNA]</scope>
    <source>
        <strain evidence="2 3">H23M54</strain>
    </source>
</reference>
<dbReference type="PANTHER" id="PTHR34875">
    <property type="entry name" value="UPF0237 PROTEIN MJ1558"/>
    <property type="match status" value="1"/>
</dbReference>
<organism evidence="2 3">
    <name type="scientific">Ornithinimicrobium ciconiae</name>
    <dbReference type="NCBI Taxonomy" id="2594265"/>
    <lineage>
        <taxon>Bacteria</taxon>
        <taxon>Bacillati</taxon>
        <taxon>Actinomycetota</taxon>
        <taxon>Actinomycetes</taxon>
        <taxon>Micrococcales</taxon>
        <taxon>Ornithinimicrobiaceae</taxon>
        <taxon>Ornithinimicrobium</taxon>
    </lineage>
</organism>
<dbReference type="InterPro" id="IPR050990">
    <property type="entry name" value="UPF0237/GcvR_regulator"/>
</dbReference>
<dbReference type="GO" id="GO:0006355">
    <property type="term" value="P:regulation of DNA-templated transcription"/>
    <property type="evidence" value="ECO:0007669"/>
    <property type="project" value="InterPro"/>
</dbReference>
<dbReference type="CDD" id="cd04869">
    <property type="entry name" value="ACT_GcvR_2"/>
    <property type="match status" value="1"/>
</dbReference>